<keyword evidence="2" id="KW-1185">Reference proteome</keyword>
<dbReference type="EMBL" id="CM055106">
    <property type="protein sequence ID" value="KAJ7530044.1"/>
    <property type="molecule type" value="Genomic_DNA"/>
</dbReference>
<organism evidence="1 2">
    <name type="scientific">Diphasiastrum complanatum</name>
    <name type="common">Issler's clubmoss</name>
    <name type="synonym">Lycopodium complanatum</name>
    <dbReference type="NCBI Taxonomy" id="34168"/>
    <lineage>
        <taxon>Eukaryota</taxon>
        <taxon>Viridiplantae</taxon>
        <taxon>Streptophyta</taxon>
        <taxon>Embryophyta</taxon>
        <taxon>Tracheophyta</taxon>
        <taxon>Lycopodiopsida</taxon>
        <taxon>Lycopodiales</taxon>
        <taxon>Lycopodiaceae</taxon>
        <taxon>Lycopodioideae</taxon>
        <taxon>Diphasiastrum</taxon>
    </lineage>
</organism>
<reference evidence="2" key="1">
    <citation type="journal article" date="2024" name="Proc. Natl. Acad. Sci. U.S.A.">
        <title>Extraordinary preservation of gene collinearity over three hundred million years revealed in homosporous lycophytes.</title>
        <authorList>
            <person name="Li C."/>
            <person name="Wickell D."/>
            <person name="Kuo L.Y."/>
            <person name="Chen X."/>
            <person name="Nie B."/>
            <person name="Liao X."/>
            <person name="Peng D."/>
            <person name="Ji J."/>
            <person name="Jenkins J."/>
            <person name="Williams M."/>
            <person name="Shu S."/>
            <person name="Plott C."/>
            <person name="Barry K."/>
            <person name="Rajasekar S."/>
            <person name="Grimwood J."/>
            <person name="Han X."/>
            <person name="Sun S."/>
            <person name="Hou Z."/>
            <person name="He W."/>
            <person name="Dai G."/>
            <person name="Sun C."/>
            <person name="Schmutz J."/>
            <person name="Leebens-Mack J.H."/>
            <person name="Li F.W."/>
            <person name="Wang L."/>
        </authorList>
    </citation>
    <scope>NUCLEOTIDE SEQUENCE [LARGE SCALE GENOMIC DNA]</scope>
    <source>
        <strain evidence="2">cv. PW_Plant_1</strain>
    </source>
</reference>
<name>A0ACC2BJX1_DIPCM</name>
<evidence type="ECO:0000313" key="1">
    <source>
        <dbReference type="EMBL" id="KAJ7530044.1"/>
    </source>
</evidence>
<proteinExistence type="predicted"/>
<protein>
    <submittedName>
        <fullName evidence="1">Uncharacterized protein</fullName>
    </submittedName>
</protein>
<dbReference type="Proteomes" id="UP001162992">
    <property type="component" value="Chromosome 15"/>
</dbReference>
<sequence length="480" mass="53673">MGRAPCCSKVGLNRGPWTPEEDALLAKHIQAHGEGCWRGLPEAAGLLRCGKSCRLRWVNYLRPTVKRGNISEDEEDLIITLHSLLGNRWSLIAARMPGRTDNEIKNYWNTHLSKKLARKGIDPKTHKRLNSSDPKHTKADRYNCQPLNVLNPMRINEAPITENPNEGSQSALAFLGPHCDHQGETLYAPAPIVLDSEEDFARKASPVRSDDELSKNSSEASSTYGSHDNRSDYSEKVKCLDPVINYYSISSLSSDSLEIQPDRDNRLGYLHLEKPVSISTVYLGPPSSVVSDFWDSSKCTSSSSDCTTSSIRAIVTISSSNSLPPDIENYSNLVECNSLFPAGKFSLSEQENSMIILPSSEMEKVSTHKVTLSDGEYFYFSEDSGHARTLHSGQLFLSDDPIEREIWNCVDKSTVADLGTAEPFTESDFWNVSECSTNHLDFQENLANFEWWLLNFLGSGDEARYSLDHVFQDLYQDSLL</sequence>
<evidence type="ECO:0000313" key="2">
    <source>
        <dbReference type="Proteomes" id="UP001162992"/>
    </source>
</evidence>
<accession>A0ACC2BJX1</accession>
<comment type="caution">
    <text evidence="1">The sequence shown here is derived from an EMBL/GenBank/DDBJ whole genome shotgun (WGS) entry which is preliminary data.</text>
</comment>
<gene>
    <name evidence="1" type="ORF">O6H91_15G076300</name>
</gene>